<protein>
    <submittedName>
        <fullName evidence="2">Uncharacterized protein</fullName>
    </submittedName>
</protein>
<name>A0A1Y4I953_PARDI</name>
<gene>
    <name evidence="2" type="ORF">B5F32_14675</name>
    <name evidence="1" type="ORF">PN612_00390</name>
</gene>
<comment type="caution">
    <text evidence="2">The sequence shown here is derived from an EMBL/GenBank/DDBJ whole genome shotgun (WGS) entry which is preliminary data.</text>
</comment>
<dbReference type="EMBL" id="JAQMPX010000003">
    <property type="protein sequence ID" value="MDB9136962.1"/>
    <property type="molecule type" value="Genomic_DNA"/>
</dbReference>
<dbReference type="Proteomes" id="UP001211522">
    <property type="component" value="Unassembled WGS sequence"/>
</dbReference>
<proteinExistence type="predicted"/>
<sequence>MEKRIKQSDVWAVMQQKDDRGRYKMFSFSYVRLNESREGNGSPGSIEDYEVAYFSSIHAKGSTVNIRIRGERFPRKFIRCMIIRINGKKIYA</sequence>
<dbReference type="AlphaFoldDB" id="A0A1Y4I953"/>
<evidence type="ECO:0000313" key="2">
    <source>
        <dbReference type="EMBL" id="OUP16815.1"/>
    </source>
</evidence>
<organism evidence="2 3">
    <name type="scientific">Parabacteroides distasonis</name>
    <dbReference type="NCBI Taxonomy" id="823"/>
    <lineage>
        <taxon>Bacteria</taxon>
        <taxon>Pseudomonadati</taxon>
        <taxon>Bacteroidota</taxon>
        <taxon>Bacteroidia</taxon>
        <taxon>Bacteroidales</taxon>
        <taxon>Tannerellaceae</taxon>
        <taxon>Parabacteroides</taxon>
    </lineage>
</organism>
<dbReference type="Proteomes" id="UP000195950">
    <property type="component" value="Unassembled WGS sequence"/>
</dbReference>
<dbReference type="EMBL" id="NFJX01000014">
    <property type="protein sequence ID" value="OUP16815.1"/>
    <property type="molecule type" value="Genomic_DNA"/>
</dbReference>
<evidence type="ECO:0000313" key="1">
    <source>
        <dbReference type="EMBL" id="MDB9136962.1"/>
    </source>
</evidence>
<accession>A0A1Y4I953</accession>
<dbReference type="RefSeq" id="WP_009018481.1">
    <property type="nucleotide sequence ID" value="NZ_CACRUW010000053.1"/>
</dbReference>
<reference evidence="1" key="3">
    <citation type="submission" date="2023-01" db="EMBL/GenBank/DDBJ databases">
        <title>Human gut microbiome strain richness.</title>
        <authorList>
            <person name="Chen-Liaw A."/>
        </authorList>
    </citation>
    <scope>NUCLEOTIDE SEQUENCE</scope>
    <source>
        <strain evidence="1">D35st1_E5_D35t1_190705</strain>
    </source>
</reference>
<reference evidence="3" key="1">
    <citation type="submission" date="2017-04" db="EMBL/GenBank/DDBJ databases">
        <title>Function of individual gut microbiota members based on whole genome sequencing of pure cultures obtained from chicken caecum.</title>
        <authorList>
            <person name="Medvecky M."/>
            <person name="Cejkova D."/>
            <person name="Polansky O."/>
            <person name="Karasova D."/>
            <person name="Kubasova T."/>
            <person name="Cizek A."/>
            <person name="Rychlik I."/>
        </authorList>
    </citation>
    <scope>NUCLEOTIDE SEQUENCE [LARGE SCALE GENOMIC DNA]</scope>
    <source>
        <strain evidence="3">An199</strain>
    </source>
</reference>
<evidence type="ECO:0000313" key="3">
    <source>
        <dbReference type="Proteomes" id="UP000195950"/>
    </source>
</evidence>
<reference evidence="2" key="2">
    <citation type="journal article" date="2018" name="BMC Genomics">
        <title>Whole genome sequencing and function prediction of 133 gut anaerobes isolated from chicken caecum in pure cultures.</title>
        <authorList>
            <person name="Medvecky M."/>
            <person name="Cejkova D."/>
            <person name="Polansky O."/>
            <person name="Karasova D."/>
            <person name="Kubasova T."/>
            <person name="Cizek A."/>
            <person name="Rychlik I."/>
        </authorList>
    </citation>
    <scope>NUCLEOTIDE SEQUENCE</scope>
    <source>
        <strain evidence="2">An199</strain>
    </source>
</reference>